<dbReference type="GO" id="GO:0006508">
    <property type="term" value="P:proteolysis"/>
    <property type="evidence" value="ECO:0007669"/>
    <property type="project" value="UniProtKB-KW"/>
</dbReference>
<evidence type="ECO:0000256" key="5">
    <source>
        <dbReference type="ARBA" id="ARBA00022833"/>
    </source>
</evidence>
<dbReference type="CDD" id="cd03859">
    <property type="entry name" value="M14_CPT"/>
    <property type="match status" value="1"/>
</dbReference>
<dbReference type="PROSITE" id="PS52035">
    <property type="entry name" value="PEPTIDASE_M14"/>
    <property type="match status" value="1"/>
</dbReference>
<protein>
    <submittedName>
        <fullName evidence="9">Zinc carboxypeptidase</fullName>
    </submittedName>
</protein>
<dbReference type="EMBL" id="VFML01000001">
    <property type="protein sequence ID" value="TQJ02949.1"/>
    <property type="molecule type" value="Genomic_DNA"/>
</dbReference>
<keyword evidence="9" id="KW-0121">Carboxypeptidase</keyword>
<feature type="domain" description="Peptidase M14" evidence="8">
    <location>
        <begin position="134"/>
        <end position="446"/>
    </location>
</feature>
<evidence type="ECO:0000256" key="6">
    <source>
        <dbReference type="ARBA" id="ARBA00023049"/>
    </source>
</evidence>
<dbReference type="GO" id="GO:0008270">
    <property type="term" value="F:zinc ion binding"/>
    <property type="evidence" value="ECO:0007669"/>
    <property type="project" value="InterPro"/>
</dbReference>
<organism evidence="9 10">
    <name type="scientific">Amycolatopsis cihanbeyliensis</name>
    <dbReference type="NCBI Taxonomy" id="1128664"/>
    <lineage>
        <taxon>Bacteria</taxon>
        <taxon>Bacillati</taxon>
        <taxon>Actinomycetota</taxon>
        <taxon>Actinomycetes</taxon>
        <taxon>Pseudonocardiales</taxon>
        <taxon>Pseudonocardiaceae</taxon>
        <taxon>Amycolatopsis</taxon>
    </lineage>
</organism>
<comment type="similarity">
    <text evidence="2 7">Belongs to the peptidase M14 family.</text>
</comment>
<name>A0A542DIM5_AMYCI</name>
<evidence type="ECO:0000259" key="8">
    <source>
        <dbReference type="PROSITE" id="PS52035"/>
    </source>
</evidence>
<dbReference type="PANTHER" id="PTHR11705">
    <property type="entry name" value="PROTEASE FAMILY M14 CARBOXYPEPTIDASE A,B"/>
    <property type="match status" value="1"/>
</dbReference>
<keyword evidence="6" id="KW-0482">Metalloprotease</keyword>
<feature type="active site" description="Proton donor/acceptor" evidence="7">
    <location>
        <position position="403"/>
    </location>
</feature>
<dbReference type="Proteomes" id="UP000320876">
    <property type="component" value="Unassembled WGS sequence"/>
</dbReference>
<reference evidence="9 10" key="1">
    <citation type="submission" date="2019-06" db="EMBL/GenBank/DDBJ databases">
        <title>Sequencing the genomes of 1000 actinobacteria strains.</title>
        <authorList>
            <person name="Klenk H.-P."/>
        </authorList>
    </citation>
    <scope>NUCLEOTIDE SEQUENCE [LARGE SCALE GENOMIC DNA]</scope>
    <source>
        <strain evidence="9 10">DSM 45679</strain>
    </source>
</reference>
<dbReference type="SUPFAM" id="SSF53187">
    <property type="entry name" value="Zn-dependent exopeptidases"/>
    <property type="match status" value="1"/>
</dbReference>
<evidence type="ECO:0000256" key="7">
    <source>
        <dbReference type="PROSITE-ProRule" id="PRU01379"/>
    </source>
</evidence>
<keyword evidence="5" id="KW-0862">Zinc</keyword>
<keyword evidence="10" id="KW-1185">Reference proteome</keyword>
<evidence type="ECO:0000256" key="4">
    <source>
        <dbReference type="ARBA" id="ARBA00022801"/>
    </source>
</evidence>
<comment type="caution">
    <text evidence="9">The sequence shown here is derived from an EMBL/GenBank/DDBJ whole genome shotgun (WGS) entry which is preliminary data.</text>
</comment>
<dbReference type="InterPro" id="IPR033810">
    <property type="entry name" value="Carboxypeptidase_T"/>
</dbReference>
<dbReference type="InterPro" id="IPR000834">
    <property type="entry name" value="Peptidase_M14"/>
</dbReference>
<accession>A0A542DIM5</accession>
<dbReference type="RefSeq" id="WP_246076390.1">
    <property type="nucleotide sequence ID" value="NZ_VFML01000001.1"/>
</dbReference>
<comment type="cofactor">
    <cofactor evidence="1">
        <name>Zn(2+)</name>
        <dbReference type="ChEBI" id="CHEBI:29105"/>
    </cofactor>
</comment>
<keyword evidence="4" id="KW-0378">Hydrolase</keyword>
<evidence type="ECO:0000313" key="10">
    <source>
        <dbReference type="Proteomes" id="UP000320876"/>
    </source>
</evidence>
<dbReference type="SMART" id="SM00631">
    <property type="entry name" value="Zn_pept"/>
    <property type="match status" value="1"/>
</dbReference>
<dbReference type="PANTHER" id="PTHR11705:SF143">
    <property type="entry name" value="SLL0236 PROTEIN"/>
    <property type="match status" value="1"/>
</dbReference>
<evidence type="ECO:0000256" key="3">
    <source>
        <dbReference type="ARBA" id="ARBA00022670"/>
    </source>
</evidence>
<proteinExistence type="inferred from homology"/>
<dbReference type="GO" id="GO:0005615">
    <property type="term" value="C:extracellular space"/>
    <property type="evidence" value="ECO:0007669"/>
    <property type="project" value="TreeGrafter"/>
</dbReference>
<sequence>MPVRFMGRGFTTVTGMLAAGAMLLTGVLGAGTVPAATARAPEPEVVSLLRVSTPSEERVADLVGTGLDLAEHRTAGSVEVFAHGQQDMRRLRQAGFDYTVVIPDLAAHTREVLAEDEARARTMAPSDLPSGRNTYRTYADYGTELAGLVAERPDLVKPIELPHKSLLGKTVRGVEIGHNVAARDGRPVFLLVGNHHAREWPTAEVAMEFAIDLVRSEGEDPRITGLLRQARIIVVPIVNPDGFDISRSYITEYKRKNCRVTDGEGATPAQCADADNARLGVDLNRNYGVNWGGVGASTNPASQTYRGAGPFSEPEVRNVVDLVSERQVTSLQSVHNYGGLVLRPPQQSTTPLTADEETYAAIGADLGDATGYHSIPSYQLYDTSGSTGEWAYFTTGTFGFEFELGGNNFHIPYQRGVIDQYFGTGSATGADGGVREALLRQFEVAADRQYHSVITGKAPRGARLSLEKTFTQYTAPVLRPDGSAGHRLPFHNRLTSTMTASGAFTWDVNPSVRPDRTGHTIAESWTLRCARPNGTVLQEVRVTAERGERVSVDLSRCAARWRR</sequence>
<dbReference type="Gene3D" id="3.40.630.10">
    <property type="entry name" value="Zn peptidases"/>
    <property type="match status" value="1"/>
</dbReference>
<evidence type="ECO:0000313" key="9">
    <source>
        <dbReference type="EMBL" id="TQJ02949.1"/>
    </source>
</evidence>
<evidence type="ECO:0000256" key="2">
    <source>
        <dbReference type="ARBA" id="ARBA00005988"/>
    </source>
</evidence>
<dbReference type="Pfam" id="PF00246">
    <property type="entry name" value="Peptidase_M14"/>
    <property type="match status" value="1"/>
</dbReference>
<gene>
    <name evidence="9" type="ORF">FB471_2699</name>
</gene>
<evidence type="ECO:0000256" key="1">
    <source>
        <dbReference type="ARBA" id="ARBA00001947"/>
    </source>
</evidence>
<dbReference type="AlphaFoldDB" id="A0A542DIM5"/>
<keyword evidence="3" id="KW-0645">Protease</keyword>
<dbReference type="GO" id="GO:0004181">
    <property type="term" value="F:metallocarboxypeptidase activity"/>
    <property type="evidence" value="ECO:0007669"/>
    <property type="project" value="InterPro"/>
</dbReference>